<name>A0AA88JE57_FICCA</name>
<comment type="caution">
    <text evidence="3">The sequence shown here is derived from an EMBL/GenBank/DDBJ whole genome shotgun (WGS) entry which is preliminary data.</text>
</comment>
<evidence type="ECO:0000313" key="1">
    <source>
        <dbReference type="EMBL" id="GMN70444.1"/>
    </source>
</evidence>
<evidence type="ECO:0000313" key="3">
    <source>
        <dbReference type="EMBL" id="GMN70460.1"/>
    </source>
</evidence>
<protein>
    <submittedName>
        <fullName evidence="3">Uncharacterized protein</fullName>
    </submittedName>
</protein>
<dbReference type="AlphaFoldDB" id="A0AA88JE57"/>
<reference evidence="3" key="1">
    <citation type="submission" date="2023-07" db="EMBL/GenBank/DDBJ databases">
        <title>draft genome sequence of fig (Ficus carica).</title>
        <authorList>
            <person name="Takahashi T."/>
            <person name="Nishimura K."/>
        </authorList>
    </citation>
    <scope>NUCLEOTIDE SEQUENCE</scope>
</reference>
<proteinExistence type="predicted"/>
<dbReference type="Proteomes" id="UP001187192">
    <property type="component" value="Unassembled WGS sequence"/>
</dbReference>
<keyword evidence="5" id="KW-1185">Reference proteome</keyword>
<evidence type="ECO:0000313" key="2">
    <source>
        <dbReference type="EMBL" id="GMN70451.1"/>
    </source>
</evidence>
<organism evidence="3 5">
    <name type="scientific">Ficus carica</name>
    <name type="common">Common fig</name>
    <dbReference type="NCBI Taxonomy" id="3494"/>
    <lineage>
        <taxon>Eukaryota</taxon>
        <taxon>Viridiplantae</taxon>
        <taxon>Streptophyta</taxon>
        <taxon>Embryophyta</taxon>
        <taxon>Tracheophyta</taxon>
        <taxon>Spermatophyta</taxon>
        <taxon>Magnoliopsida</taxon>
        <taxon>eudicotyledons</taxon>
        <taxon>Gunneridae</taxon>
        <taxon>Pentapetalae</taxon>
        <taxon>rosids</taxon>
        <taxon>fabids</taxon>
        <taxon>Rosales</taxon>
        <taxon>Moraceae</taxon>
        <taxon>Ficeae</taxon>
        <taxon>Ficus</taxon>
    </lineage>
</organism>
<dbReference type="EMBL" id="BTGU01001151">
    <property type="protein sequence ID" value="GMN70460.1"/>
    <property type="molecule type" value="Genomic_DNA"/>
</dbReference>
<sequence length="102" mass="11768">MADMEMVNRARGRPVFTVDYLTSVVTPKYLESLREEFQISNDIDLVVPSLDDLPSRLPPSHVTLSVEFFQAGLRLPFHSFLRPMLWRHNIALMQLNANAYGY</sequence>
<accession>A0AA88JE57</accession>
<dbReference type="EMBL" id="BTGU01001150">
    <property type="protein sequence ID" value="GMN70451.1"/>
    <property type="molecule type" value="Genomic_DNA"/>
</dbReference>
<evidence type="ECO:0000313" key="5">
    <source>
        <dbReference type="Proteomes" id="UP001187192"/>
    </source>
</evidence>
<gene>
    <name evidence="1" type="ORF">TIFTF001_039489</name>
    <name evidence="2" type="ORF">TIFTF001_039496</name>
    <name evidence="3" type="ORF">TIFTF001_039505</name>
    <name evidence="4" type="ORF">TIFTF001_039512</name>
</gene>
<dbReference type="EMBL" id="BTGU01001152">
    <property type="protein sequence ID" value="GMN70467.1"/>
    <property type="molecule type" value="Genomic_DNA"/>
</dbReference>
<dbReference type="EMBL" id="BTGU01001149">
    <property type="protein sequence ID" value="GMN70444.1"/>
    <property type="molecule type" value="Genomic_DNA"/>
</dbReference>
<evidence type="ECO:0000313" key="4">
    <source>
        <dbReference type="EMBL" id="GMN70467.1"/>
    </source>
</evidence>